<dbReference type="STRING" id="1618566.UR35_C0001G0064"/>
<evidence type="ECO:0000313" key="3">
    <source>
        <dbReference type="Proteomes" id="UP000034778"/>
    </source>
</evidence>
<dbReference type="SUPFAM" id="SSF53335">
    <property type="entry name" value="S-adenosyl-L-methionine-dependent methyltransferases"/>
    <property type="match status" value="1"/>
</dbReference>
<dbReference type="InterPro" id="IPR029063">
    <property type="entry name" value="SAM-dependent_MTases_sf"/>
</dbReference>
<dbReference type="PANTHER" id="PTHR43861">
    <property type="entry name" value="TRANS-ACONITATE 2-METHYLTRANSFERASE-RELATED"/>
    <property type="match status" value="1"/>
</dbReference>
<evidence type="ECO:0000259" key="1">
    <source>
        <dbReference type="Pfam" id="PF08241"/>
    </source>
</evidence>
<evidence type="ECO:0000313" key="2">
    <source>
        <dbReference type="EMBL" id="KKP45467.1"/>
    </source>
</evidence>
<protein>
    <submittedName>
        <fullName evidence="2">Methyltransferase family protein</fullName>
    </submittedName>
</protein>
<gene>
    <name evidence="2" type="ORF">UR35_C0001G0064</name>
</gene>
<dbReference type="Proteomes" id="UP000034778">
    <property type="component" value="Unassembled WGS sequence"/>
</dbReference>
<organism evidence="2 3">
    <name type="scientific">Candidatus Woesebacteria bacterium GW2011_GWB1_33_22</name>
    <dbReference type="NCBI Taxonomy" id="1618566"/>
    <lineage>
        <taxon>Bacteria</taxon>
        <taxon>Candidatus Woeseibacteriota</taxon>
    </lineage>
</organism>
<dbReference type="EMBL" id="LBOW01000001">
    <property type="protein sequence ID" value="KKP45467.1"/>
    <property type="molecule type" value="Genomic_DNA"/>
</dbReference>
<accession>A0A0G0CQ19</accession>
<sequence length="226" mass="26066">MIKNFTFKVPISGRVLACLKLLNKFNVNNKTILDVGSSFGWLEREILKTGKSNKLIGVDPNKDAVMFAQKKVKGARFLVGDALNLPLKNNQVDVVTLFDVIEHVPENFETKALNEVNRVLMKGGLLFLSTPNSKFLLNILDVAYLFGHRHYKKEQLIKYLKKSKFKIIESRILGGYWFSIYLIWLYLTKRITGNFLPRNTFLENREASEFLKDNGIHTHFIVARKM</sequence>
<dbReference type="InterPro" id="IPR013216">
    <property type="entry name" value="Methyltransf_11"/>
</dbReference>
<name>A0A0G0CQ19_9BACT</name>
<dbReference type="AlphaFoldDB" id="A0A0G0CQ19"/>
<dbReference type="Gene3D" id="3.40.50.150">
    <property type="entry name" value="Vaccinia Virus protein VP39"/>
    <property type="match status" value="1"/>
</dbReference>
<dbReference type="GO" id="GO:0008757">
    <property type="term" value="F:S-adenosylmethionine-dependent methyltransferase activity"/>
    <property type="evidence" value="ECO:0007669"/>
    <property type="project" value="InterPro"/>
</dbReference>
<proteinExistence type="predicted"/>
<dbReference type="CDD" id="cd02440">
    <property type="entry name" value="AdoMet_MTases"/>
    <property type="match status" value="1"/>
</dbReference>
<dbReference type="Pfam" id="PF08241">
    <property type="entry name" value="Methyltransf_11"/>
    <property type="match status" value="1"/>
</dbReference>
<dbReference type="GO" id="GO:0032259">
    <property type="term" value="P:methylation"/>
    <property type="evidence" value="ECO:0007669"/>
    <property type="project" value="UniProtKB-KW"/>
</dbReference>
<keyword evidence="2" id="KW-0489">Methyltransferase</keyword>
<keyword evidence="2" id="KW-0808">Transferase</keyword>
<feature type="domain" description="Methyltransferase type 11" evidence="1">
    <location>
        <begin position="33"/>
        <end position="128"/>
    </location>
</feature>
<reference evidence="2 3" key="1">
    <citation type="journal article" date="2015" name="Nature">
        <title>rRNA introns, odd ribosomes, and small enigmatic genomes across a large radiation of phyla.</title>
        <authorList>
            <person name="Brown C.T."/>
            <person name="Hug L.A."/>
            <person name="Thomas B.C."/>
            <person name="Sharon I."/>
            <person name="Castelle C.J."/>
            <person name="Singh A."/>
            <person name="Wilkins M.J."/>
            <person name="Williams K.H."/>
            <person name="Banfield J.F."/>
        </authorList>
    </citation>
    <scope>NUCLEOTIDE SEQUENCE [LARGE SCALE GENOMIC DNA]</scope>
</reference>
<comment type="caution">
    <text evidence="2">The sequence shown here is derived from an EMBL/GenBank/DDBJ whole genome shotgun (WGS) entry which is preliminary data.</text>
</comment>
<dbReference type="PANTHER" id="PTHR43861:SF6">
    <property type="entry name" value="METHYLTRANSFERASE TYPE 11"/>
    <property type="match status" value="1"/>
</dbReference>